<dbReference type="Proteomes" id="UP000309992">
    <property type="component" value="Unassembled WGS sequence"/>
</dbReference>
<keyword evidence="3" id="KW-1185">Reference proteome</keyword>
<accession>A0ABY2RSR7</accession>
<gene>
    <name evidence="2" type="ORF">FCN18_37330</name>
</gene>
<sequence length="48" mass="5751">MVGRWPVNVDREAAILDILARIDLALDRRDRRAFFHFCRILRALKRSQ</sequence>
<evidence type="ECO:0000313" key="3">
    <source>
        <dbReference type="Proteomes" id="UP000309992"/>
    </source>
</evidence>
<dbReference type="InterPro" id="IPR014957">
    <property type="entry name" value="IDEAL_dom"/>
</dbReference>
<evidence type="ECO:0000259" key="1">
    <source>
        <dbReference type="Pfam" id="PF08858"/>
    </source>
</evidence>
<dbReference type="EMBL" id="SWMS01000049">
    <property type="protein sequence ID" value="TKG58881.1"/>
    <property type="molecule type" value="Genomic_DNA"/>
</dbReference>
<reference evidence="2 3" key="1">
    <citation type="journal article" date="2015" name="Antonie Van Leeuwenhoek">
        <title>Prauserella endophytica sp. nov., an endophytic actinobacterium isolated from Tamarix taklamakanensis.</title>
        <authorList>
            <person name="Liu J.M."/>
            <person name="Habden X."/>
            <person name="Guo L."/>
            <person name="Tuo L."/>
            <person name="Jiang Z.K."/>
            <person name="Liu S.W."/>
            <person name="Liu X.F."/>
            <person name="Chen L."/>
            <person name="Li R.F."/>
            <person name="Zhang Y.Q."/>
            <person name="Sun C.H."/>
        </authorList>
    </citation>
    <scope>NUCLEOTIDE SEQUENCE [LARGE SCALE GENOMIC DNA]</scope>
    <source>
        <strain evidence="2 3">CGMCC 4.7182</strain>
    </source>
</reference>
<protein>
    <submittedName>
        <fullName evidence="2">IDEAL domain-containing protein</fullName>
    </submittedName>
</protein>
<name>A0ABY2RSR7_9PSEU</name>
<dbReference type="Pfam" id="PF08858">
    <property type="entry name" value="IDEAL"/>
    <property type="match status" value="1"/>
</dbReference>
<feature type="domain" description="IDEAL" evidence="1">
    <location>
        <begin position="17"/>
        <end position="41"/>
    </location>
</feature>
<organism evidence="2 3">
    <name type="scientific">Prauserella endophytica</name>
    <dbReference type="NCBI Taxonomy" id="1592324"/>
    <lineage>
        <taxon>Bacteria</taxon>
        <taxon>Bacillati</taxon>
        <taxon>Actinomycetota</taxon>
        <taxon>Actinomycetes</taxon>
        <taxon>Pseudonocardiales</taxon>
        <taxon>Pseudonocardiaceae</taxon>
        <taxon>Prauserella</taxon>
        <taxon>Prauserella coralliicola group</taxon>
    </lineage>
</organism>
<proteinExistence type="predicted"/>
<evidence type="ECO:0000313" key="2">
    <source>
        <dbReference type="EMBL" id="TKG58881.1"/>
    </source>
</evidence>
<comment type="caution">
    <text evidence="2">The sequence shown here is derived from an EMBL/GenBank/DDBJ whole genome shotgun (WGS) entry which is preliminary data.</text>
</comment>